<evidence type="ECO:0000259" key="3">
    <source>
        <dbReference type="SMART" id="SM00903"/>
    </source>
</evidence>
<evidence type="ECO:0000313" key="5">
    <source>
        <dbReference type="Proteomes" id="UP000578449"/>
    </source>
</evidence>
<dbReference type="InterPro" id="IPR050268">
    <property type="entry name" value="NADH-dep_flavin_reductase"/>
</dbReference>
<proteinExistence type="inferred from homology"/>
<dbReference type="InterPro" id="IPR012349">
    <property type="entry name" value="Split_barrel_FMN-bd"/>
</dbReference>
<organism evidence="4 5">
    <name type="scientific">Thermocatellispora tengchongensis</name>
    <dbReference type="NCBI Taxonomy" id="1073253"/>
    <lineage>
        <taxon>Bacteria</taxon>
        <taxon>Bacillati</taxon>
        <taxon>Actinomycetota</taxon>
        <taxon>Actinomycetes</taxon>
        <taxon>Streptosporangiales</taxon>
        <taxon>Streptosporangiaceae</taxon>
        <taxon>Thermocatellispora</taxon>
    </lineage>
</organism>
<protein>
    <submittedName>
        <fullName evidence="4">Flavin reductase (DIM6/NTAB) family NADH-FMN oxidoreductase RutF</fullName>
    </submittedName>
</protein>
<dbReference type="InterPro" id="IPR002563">
    <property type="entry name" value="Flavin_Rdtase-like_dom"/>
</dbReference>
<dbReference type="SMART" id="SM00903">
    <property type="entry name" value="Flavin_Reduct"/>
    <property type="match status" value="1"/>
</dbReference>
<dbReference type="RefSeq" id="WP_185055360.1">
    <property type="nucleotide sequence ID" value="NZ_BAABIX010000019.1"/>
</dbReference>
<feature type="domain" description="Flavin reductase like" evidence="3">
    <location>
        <begin position="18"/>
        <end position="163"/>
    </location>
</feature>
<dbReference type="PANTHER" id="PTHR30466:SF11">
    <property type="entry name" value="FLAVIN-DEPENDENT MONOOXYGENASE, REDUCTASE SUBUNIT HSAB"/>
    <property type="match status" value="1"/>
</dbReference>
<name>A0A840PH83_9ACTN</name>
<dbReference type="GO" id="GO:0042602">
    <property type="term" value="F:riboflavin reductase (NADPH) activity"/>
    <property type="evidence" value="ECO:0007669"/>
    <property type="project" value="TreeGrafter"/>
</dbReference>
<evidence type="ECO:0000256" key="1">
    <source>
        <dbReference type="ARBA" id="ARBA00008898"/>
    </source>
</evidence>
<dbReference type="PANTHER" id="PTHR30466">
    <property type="entry name" value="FLAVIN REDUCTASE"/>
    <property type="match status" value="1"/>
</dbReference>
<evidence type="ECO:0000256" key="2">
    <source>
        <dbReference type="ARBA" id="ARBA00023002"/>
    </source>
</evidence>
<keyword evidence="2" id="KW-0560">Oxidoreductase</keyword>
<keyword evidence="5" id="KW-1185">Reference proteome</keyword>
<dbReference type="GO" id="GO:0010181">
    <property type="term" value="F:FMN binding"/>
    <property type="evidence" value="ECO:0007669"/>
    <property type="project" value="InterPro"/>
</dbReference>
<dbReference type="Pfam" id="PF01613">
    <property type="entry name" value="Flavin_Reduct"/>
    <property type="match status" value="1"/>
</dbReference>
<evidence type="ECO:0000313" key="4">
    <source>
        <dbReference type="EMBL" id="MBB5138492.1"/>
    </source>
</evidence>
<dbReference type="Proteomes" id="UP000578449">
    <property type="component" value="Unassembled WGS sequence"/>
</dbReference>
<accession>A0A840PH83</accession>
<dbReference type="SUPFAM" id="SSF50475">
    <property type="entry name" value="FMN-binding split barrel"/>
    <property type="match status" value="1"/>
</dbReference>
<comment type="similarity">
    <text evidence="1">Belongs to the non-flavoprotein flavin reductase family.</text>
</comment>
<sequence>MTGSGGGGVVATDFRGVLRHYPTGVAVITAREADGTPVAMVVGTFTSVSLEPPLVGFLPDRSSTSWPRIRRVGSFCVNVLAADQEDVCRAFVTKAPDRFERHAAGDAVSGSPKLAGAVLWVDCDIETVLPAGDHEMVLGRVRDLGVSPEARPPLLFWRGGYGAPLPPG</sequence>
<dbReference type="Gene3D" id="2.30.110.10">
    <property type="entry name" value="Electron Transport, Fmn-binding Protein, Chain A"/>
    <property type="match status" value="1"/>
</dbReference>
<dbReference type="EMBL" id="JACHGN010000023">
    <property type="protein sequence ID" value="MBB5138492.1"/>
    <property type="molecule type" value="Genomic_DNA"/>
</dbReference>
<reference evidence="4 5" key="1">
    <citation type="submission" date="2020-08" db="EMBL/GenBank/DDBJ databases">
        <title>Genomic Encyclopedia of Type Strains, Phase IV (KMG-IV): sequencing the most valuable type-strain genomes for metagenomic binning, comparative biology and taxonomic classification.</title>
        <authorList>
            <person name="Goeker M."/>
        </authorList>
    </citation>
    <scope>NUCLEOTIDE SEQUENCE [LARGE SCALE GENOMIC DNA]</scope>
    <source>
        <strain evidence="4 5">DSM 45615</strain>
    </source>
</reference>
<comment type="caution">
    <text evidence="4">The sequence shown here is derived from an EMBL/GenBank/DDBJ whole genome shotgun (WGS) entry which is preliminary data.</text>
</comment>
<gene>
    <name evidence="4" type="ORF">HNP84_008246</name>
</gene>
<dbReference type="AlphaFoldDB" id="A0A840PH83"/>